<keyword evidence="4" id="KW-1185">Reference proteome</keyword>
<dbReference type="EMBL" id="AP025730">
    <property type="protein sequence ID" value="BDI04948.1"/>
    <property type="molecule type" value="Genomic_DNA"/>
</dbReference>
<reference evidence="3" key="1">
    <citation type="submission" date="2022-04" db="EMBL/GenBank/DDBJ databases">
        <title>Whole genome sequence of Sphaerotilus sp. FB-5.</title>
        <authorList>
            <person name="Takeda M."/>
            <person name="Narihara S."/>
            <person name="Akimoto M."/>
            <person name="Akimoto R."/>
            <person name="Nishiyashiki S."/>
            <person name="Murakami T."/>
        </authorList>
    </citation>
    <scope>NUCLEOTIDE SEQUENCE</scope>
    <source>
        <strain evidence="3">FB-5</strain>
    </source>
</reference>
<feature type="signal peptide" evidence="1">
    <location>
        <begin position="1"/>
        <end position="21"/>
    </location>
</feature>
<dbReference type="NCBIfam" id="TIGR02595">
    <property type="entry name" value="PEP_CTERM"/>
    <property type="match status" value="1"/>
</dbReference>
<dbReference type="Pfam" id="PF07589">
    <property type="entry name" value="PEP-CTERM"/>
    <property type="match status" value="1"/>
</dbReference>
<dbReference type="InterPro" id="IPR013424">
    <property type="entry name" value="Ice-binding_C"/>
</dbReference>
<protein>
    <recommendedName>
        <fullName evidence="2">Ice-binding protein C-terminal domain-containing protein</fullName>
    </recommendedName>
</protein>
<feature type="chain" id="PRO_5046176781" description="Ice-binding protein C-terminal domain-containing protein" evidence="1">
    <location>
        <begin position="22"/>
        <end position="167"/>
    </location>
</feature>
<keyword evidence="1" id="KW-0732">Signal</keyword>
<feature type="domain" description="Ice-binding protein C-terminal" evidence="2">
    <location>
        <begin position="139"/>
        <end position="163"/>
    </location>
</feature>
<organism evidence="3 4">
    <name type="scientific">Sphaerotilus microaerophilus</name>
    <dbReference type="NCBI Taxonomy" id="2914710"/>
    <lineage>
        <taxon>Bacteria</taxon>
        <taxon>Pseudomonadati</taxon>
        <taxon>Pseudomonadota</taxon>
        <taxon>Betaproteobacteria</taxon>
        <taxon>Burkholderiales</taxon>
        <taxon>Sphaerotilaceae</taxon>
        <taxon>Sphaerotilus</taxon>
    </lineage>
</organism>
<evidence type="ECO:0000313" key="4">
    <source>
        <dbReference type="Proteomes" id="UP001057498"/>
    </source>
</evidence>
<gene>
    <name evidence="3" type="ORF">CATMQ487_19180</name>
</gene>
<name>A0ABN6PLM1_9BURK</name>
<evidence type="ECO:0000313" key="3">
    <source>
        <dbReference type="EMBL" id="BDI04948.1"/>
    </source>
</evidence>
<proteinExistence type="predicted"/>
<sequence>MNFRNALAAAGLALASITSFAAPAPEWNAGTTNVDGWFSGYESANFGFNVTGATTASSLVVSGFDDLASVALYSDLGGLVGYFTQTLNGPTFDKFEFGGALAADHYAIVVLKNAGWGGYSGSLHFNPGTLDTSSLTATPVPEPETYAMMMAGLGAIGFLSRRRSKAA</sequence>
<dbReference type="RefSeq" id="WP_251973030.1">
    <property type="nucleotide sequence ID" value="NZ_AP025730.1"/>
</dbReference>
<dbReference type="NCBIfam" id="NF038126">
    <property type="entry name" value="PEP_CTERM_FxDxF"/>
    <property type="match status" value="1"/>
</dbReference>
<accession>A0ABN6PLM1</accession>
<evidence type="ECO:0000259" key="2">
    <source>
        <dbReference type="Pfam" id="PF07589"/>
    </source>
</evidence>
<dbReference type="Proteomes" id="UP001057498">
    <property type="component" value="Chromosome"/>
</dbReference>
<evidence type="ECO:0000256" key="1">
    <source>
        <dbReference type="SAM" id="SignalP"/>
    </source>
</evidence>